<evidence type="ECO:0000313" key="1">
    <source>
        <dbReference type="EMBL" id="PNH17881.1"/>
    </source>
</evidence>
<dbReference type="AlphaFoldDB" id="A0A2J8AZC6"/>
<dbReference type="Gene3D" id="1.10.10.1150">
    <property type="entry name" value="Coenzyme PQQ synthesis protein D (PqqD)"/>
    <property type="match status" value="1"/>
</dbReference>
<accession>A0A2J8AZC6</accession>
<dbReference type="RefSeq" id="WP_102892766.1">
    <property type="nucleotide sequence ID" value="NZ_NBZD01000005.1"/>
</dbReference>
<evidence type="ECO:0008006" key="3">
    <source>
        <dbReference type="Google" id="ProtNLM"/>
    </source>
</evidence>
<protein>
    <recommendedName>
        <fullName evidence="3">PqqD family protein</fullName>
    </recommendedName>
</protein>
<sequence>MYIPSKNISWQKLDNEIYIVDERLGKVYSLNGTGSIIWNYILKHISDEDYSSLISKKFNIDIYKVKADSKIFIKNMISKGFLVEVNNDETS</sequence>
<dbReference type="InterPro" id="IPR008792">
    <property type="entry name" value="PQQD"/>
</dbReference>
<reference evidence="2" key="1">
    <citation type="submission" date="2017-04" db="EMBL/GenBank/DDBJ databases">
        <authorList>
            <person name="Bumgarner R.E."/>
            <person name="Fredricks D.N."/>
            <person name="Srinivasan S."/>
        </authorList>
    </citation>
    <scope>NUCLEOTIDE SEQUENCE [LARGE SCALE GENOMIC DNA]</scope>
    <source>
        <strain evidence="2">KA00405</strain>
    </source>
</reference>
<dbReference type="Proteomes" id="UP000236394">
    <property type="component" value="Unassembled WGS sequence"/>
</dbReference>
<comment type="caution">
    <text evidence="1">The sequence shown here is derived from an EMBL/GenBank/DDBJ whole genome shotgun (WGS) entry which is preliminary data.</text>
</comment>
<dbReference type="InterPro" id="IPR041881">
    <property type="entry name" value="PqqD_sf"/>
</dbReference>
<proteinExistence type="predicted"/>
<organism evidence="1 2">
    <name type="scientific">Mageeibacillus indolicus</name>
    <dbReference type="NCBI Taxonomy" id="884684"/>
    <lineage>
        <taxon>Bacteria</taxon>
        <taxon>Bacillati</taxon>
        <taxon>Bacillota</taxon>
        <taxon>Clostridia</taxon>
        <taxon>Eubacteriales</taxon>
        <taxon>Oscillospiraceae</taxon>
        <taxon>Mageeibacillus</taxon>
    </lineage>
</organism>
<gene>
    <name evidence="1" type="ORF">B7R76_07520</name>
</gene>
<dbReference type="EMBL" id="NBZD01000005">
    <property type="protein sequence ID" value="PNH17881.1"/>
    <property type="molecule type" value="Genomic_DNA"/>
</dbReference>
<evidence type="ECO:0000313" key="2">
    <source>
        <dbReference type="Proteomes" id="UP000236394"/>
    </source>
</evidence>
<dbReference type="Pfam" id="PF05402">
    <property type="entry name" value="PqqD"/>
    <property type="match status" value="1"/>
</dbReference>
<name>A0A2J8AZC6_9FIRM</name>